<dbReference type="Proteomes" id="UP000198820">
    <property type="component" value="Unassembled WGS sequence"/>
</dbReference>
<feature type="compositionally biased region" description="Basic and acidic residues" evidence="1">
    <location>
        <begin position="23"/>
        <end position="41"/>
    </location>
</feature>
<organism evidence="2 3">
    <name type="scientific">Psychroflexus halocasei</name>
    <dbReference type="NCBI Taxonomy" id="908615"/>
    <lineage>
        <taxon>Bacteria</taxon>
        <taxon>Pseudomonadati</taxon>
        <taxon>Bacteroidota</taxon>
        <taxon>Flavobacteriia</taxon>
        <taxon>Flavobacteriales</taxon>
        <taxon>Flavobacteriaceae</taxon>
        <taxon>Psychroflexus</taxon>
    </lineage>
</organism>
<gene>
    <name evidence="2" type="ORF">SAMN05421540_10316</name>
</gene>
<keyword evidence="3" id="KW-1185">Reference proteome</keyword>
<accession>A0A1H3Y330</accession>
<name>A0A1H3Y330_9FLAO</name>
<feature type="region of interest" description="Disordered" evidence="1">
    <location>
        <begin position="21"/>
        <end position="41"/>
    </location>
</feature>
<dbReference type="RefSeq" id="WP_093240125.1">
    <property type="nucleotide sequence ID" value="NZ_FNQF01000003.1"/>
</dbReference>
<evidence type="ECO:0000256" key="1">
    <source>
        <dbReference type="SAM" id="MobiDB-lite"/>
    </source>
</evidence>
<dbReference type="PROSITE" id="PS51257">
    <property type="entry name" value="PROKAR_LIPOPROTEIN"/>
    <property type="match status" value="1"/>
</dbReference>
<sequence length="269" mass="30763">MKTKIIASLLILSVMTISCQTNTEKKEDKQEKKEMKKTGEAKKISITPFNASDKFPDASLKLKGEQEIDLKEGESTFKFDVENYELGIPTETENMTGIANSDKGQHIHVIIDNEPYSAHYESDVTKKFDQGEHVMLAFLSRSYHESVKNENSFLVRKLKVGEPNDNQKMDVDFEAEHLFYSRPKGTYEGKDTKKVLLDFFLVNTDLSKDGNKVLARINGQEFEIDKWQPYLIKGMPMGKNTIELQLVDENDNPVEGPFNTVKREITLKK</sequence>
<dbReference type="STRING" id="908615.SAMN05421540_10316"/>
<protein>
    <recommendedName>
        <fullName evidence="4">Phosphopeptide-binding protein</fullName>
    </recommendedName>
</protein>
<proteinExistence type="predicted"/>
<evidence type="ECO:0000313" key="2">
    <source>
        <dbReference type="EMBL" id="SEA05940.1"/>
    </source>
</evidence>
<evidence type="ECO:0008006" key="4">
    <source>
        <dbReference type="Google" id="ProtNLM"/>
    </source>
</evidence>
<reference evidence="2 3" key="1">
    <citation type="submission" date="2016-10" db="EMBL/GenBank/DDBJ databases">
        <authorList>
            <person name="de Groot N.N."/>
        </authorList>
    </citation>
    <scope>NUCLEOTIDE SEQUENCE [LARGE SCALE GENOMIC DNA]</scope>
    <source>
        <strain evidence="2 3">DSM 23581</strain>
    </source>
</reference>
<dbReference type="EMBL" id="FNQF01000003">
    <property type="protein sequence ID" value="SEA05940.1"/>
    <property type="molecule type" value="Genomic_DNA"/>
</dbReference>
<evidence type="ECO:0000313" key="3">
    <source>
        <dbReference type="Proteomes" id="UP000198820"/>
    </source>
</evidence>
<dbReference type="AlphaFoldDB" id="A0A1H3Y330"/>